<gene>
    <name evidence="2" type="ORF">LPLAT_LOCUS12543</name>
</gene>
<dbReference type="Proteomes" id="UP001497644">
    <property type="component" value="Chromosome 7"/>
</dbReference>
<feature type="transmembrane region" description="Helical" evidence="1">
    <location>
        <begin position="37"/>
        <end position="59"/>
    </location>
</feature>
<keyword evidence="1" id="KW-1133">Transmembrane helix</keyword>
<dbReference type="AlphaFoldDB" id="A0AAV2P6T8"/>
<accession>A0AAV2P6T8</accession>
<keyword evidence="3" id="KW-1185">Reference proteome</keyword>
<dbReference type="EMBL" id="OZ034830">
    <property type="protein sequence ID" value="CAL1687313.1"/>
    <property type="molecule type" value="Genomic_DNA"/>
</dbReference>
<organism evidence="2 3">
    <name type="scientific">Lasius platythorax</name>
    <dbReference type="NCBI Taxonomy" id="488582"/>
    <lineage>
        <taxon>Eukaryota</taxon>
        <taxon>Metazoa</taxon>
        <taxon>Ecdysozoa</taxon>
        <taxon>Arthropoda</taxon>
        <taxon>Hexapoda</taxon>
        <taxon>Insecta</taxon>
        <taxon>Pterygota</taxon>
        <taxon>Neoptera</taxon>
        <taxon>Endopterygota</taxon>
        <taxon>Hymenoptera</taxon>
        <taxon>Apocrita</taxon>
        <taxon>Aculeata</taxon>
        <taxon>Formicoidea</taxon>
        <taxon>Formicidae</taxon>
        <taxon>Formicinae</taxon>
        <taxon>Lasius</taxon>
        <taxon>Lasius</taxon>
    </lineage>
</organism>
<evidence type="ECO:0000313" key="2">
    <source>
        <dbReference type="EMBL" id="CAL1687313.1"/>
    </source>
</evidence>
<keyword evidence="1" id="KW-0812">Transmembrane</keyword>
<proteinExistence type="predicted"/>
<evidence type="ECO:0000313" key="3">
    <source>
        <dbReference type="Proteomes" id="UP001497644"/>
    </source>
</evidence>
<evidence type="ECO:0000256" key="1">
    <source>
        <dbReference type="SAM" id="Phobius"/>
    </source>
</evidence>
<protein>
    <submittedName>
        <fullName evidence="2">Uncharacterized protein</fullName>
    </submittedName>
</protein>
<keyword evidence="1" id="KW-0472">Membrane</keyword>
<reference evidence="2" key="1">
    <citation type="submission" date="2024-04" db="EMBL/GenBank/DDBJ databases">
        <authorList>
            <consortium name="Molecular Ecology Group"/>
        </authorList>
    </citation>
    <scope>NUCLEOTIDE SEQUENCE</scope>
</reference>
<sequence length="96" mass="11297">MVKINTRWKTAEDFNILRGSSLATKVKYFWRKGWTEIPVITGGSFFMVAGLAMAGYAWYYSSTHDMTPKYYRTQRIYRPDDPRVQTIRRVSGFDKI</sequence>
<name>A0AAV2P6T8_9HYME</name>